<keyword evidence="2" id="KW-1185">Reference proteome</keyword>
<organism evidence="1 2">
    <name type="scientific">Streptomyces spororaveus</name>
    <dbReference type="NCBI Taxonomy" id="284039"/>
    <lineage>
        <taxon>Bacteria</taxon>
        <taxon>Bacillati</taxon>
        <taxon>Actinomycetota</taxon>
        <taxon>Actinomycetes</taxon>
        <taxon>Kitasatosporales</taxon>
        <taxon>Streptomycetaceae</taxon>
        <taxon>Streptomyces</taxon>
    </lineage>
</organism>
<dbReference type="Proteomes" id="UP000608522">
    <property type="component" value="Unassembled WGS sequence"/>
</dbReference>
<gene>
    <name evidence="1" type="ORF">Sspor_03360</name>
</gene>
<dbReference type="EMBL" id="BNED01000003">
    <property type="protein sequence ID" value="GHI74775.1"/>
    <property type="molecule type" value="Genomic_DNA"/>
</dbReference>
<sequence>MTSLGQLGIRAVIGGGHAGRERGGLGEEIGVIHRVLGDFDGSVRAEGMRCTGSGAFDFLDITGTTAAHPVGRQ</sequence>
<proteinExistence type="predicted"/>
<comment type="caution">
    <text evidence="1">The sequence shown here is derived from an EMBL/GenBank/DDBJ whole genome shotgun (WGS) entry which is preliminary data.</text>
</comment>
<evidence type="ECO:0000313" key="2">
    <source>
        <dbReference type="Proteomes" id="UP000608522"/>
    </source>
</evidence>
<evidence type="ECO:0000313" key="1">
    <source>
        <dbReference type="EMBL" id="GHI74775.1"/>
    </source>
</evidence>
<name>A0ABQ3T454_9ACTN</name>
<protein>
    <submittedName>
        <fullName evidence="1">Uncharacterized protein</fullName>
    </submittedName>
</protein>
<accession>A0ABQ3T454</accession>
<reference evidence="2" key="1">
    <citation type="submission" date="2023-07" db="EMBL/GenBank/DDBJ databases">
        <title>Whole genome shotgun sequence of Streptomyces spororaveus NBRC 15456.</title>
        <authorList>
            <person name="Komaki H."/>
            <person name="Tamura T."/>
        </authorList>
    </citation>
    <scope>NUCLEOTIDE SEQUENCE [LARGE SCALE GENOMIC DNA]</scope>
    <source>
        <strain evidence="2">NBRC 15456</strain>
    </source>
</reference>